<dbReference type="EMBL" id="MJEQ01004615">
    <property type="protein sequence ID" value="OIT21091.1"/>
    <property type="molecule type" value="Genomic_DNA"/>
</dbReference>
<protein>
    <submittedName>
        <fullName evidence="1">Uncharacterized protein</fullName>
    </submittedName>
</protein>
<dbReference type="Gramene" id="OIT21091">
    <property type="protein sequence ID" value="OIT21091"/>
    <property type="gene ID" value="A4A49_54728"/>
</dbReference>
<evidence type="ECO:0000313" key="1">
    <source>
        <dbReference type="EMBL" id="OIT21091.1"/>
    </source>
</evidence>
<sequence length="111" mass="12042">MGNLDFLNNDYPGDAALSTGFGGMQVPFLLNVEDSSAYSTVGSDSGFRTGIKLRTLLKQNQPDDKQFGSGMQGTSHRRIRFQMKLQAGSVHCRVPIDSDKGGAKQRTVNCV</sequence>
<evidence type="ECO:0000313" key="2">
    <source>
        <dbReference type="Proteomes" id="UP000187609"/>
    </source>
</evidence>
<dbReference type="Proteomes" id="UP000187609">
    <property type="component" value="Unassembled WGS sequence"/>
</dbReference>
<reference evidence="1" key="1">
    <citation type="submission" date="2016-11" db="EMBL/GenBank/DDBJ databases">
        <title>The genome of Nicotiana attenuata.</title>
        <authorList>
            <person name="Xu S."/>
            <person name="Brockmoeller T."/>
            <person name="Gaquerel E."/>
            <person name="Navarro A."/>
            <person name="Kuhl H."/>
            <person name="Gase K."/>
            <person name="Ling Z."/>
            <person name="Zhou W."/>
            <person name="Kreitzer C."/>
            <person name="Stanke M."/>
            <person name="Tang H."/>
            <person name="Lyons E."/>
            <person name="Pandey P."/>
            <person name="Pandey S.P."/>
            <person name="Timmermann B."/>
            <person name="Baldwin I.T."/>
        </authorList>
    </citation>
    <scope>NUCLEOTIDE SEQUENCE [LARGE SCALE GENOMIC DNA]</scope>
    <source>
        <strain evidence="1">UT</strain>
    </source>
</reference>
<accession>A0A1J6KE39</accession>
<name>A0A1J6KE39_NICAT</name>
<organism evidence="1 2">
    <name type="scientific">Nicotiana attenuata</name>
    <name type="common">Coyote tobacco</name>
    <dbReference type="NCBI Taxonomy" id="49451"/>
    <lineage>
        <taxon>Eukaryota</taxon>
        <taxon>Viridiplantae</taxon>
        <taxon>Streptophyta</taxon>
        <taxon>Embryophyta</taxon>
        <taxon>Tracheophyta</taxon>
        <taxon>Spermatophyta</taxon>
        <taxon>Magnoliopsida</taxon>
        <taxon>eudicotyledons</taxon>
        <taxon>Gunneridae</taxon>
        <taxon>Pentapetalae</taxon>
        <taxon>asterids</taxon>
        <taxon>lamiids</taxon>
        <taxon>Solanales</taxon>
        <taxon>Solanaceae</taxon>
        <taxon>Nicotianoideae</taxon>
        <taxon>Nicotianeae</taxon>
        <taxon>Nicotiana</taxon>
    </lineage>
</organism>
<keyword evidence="2" id="KW-1185">Reference proteome</keyword>
<proteinExistence type="predicted"/>
<gene>
    <name evidence="1" type="ORF">A4A49_54728</name>
</gene>
<dbReference type="AlphaFoldDB" id="A0A1J6KE39"/>
<comment type="caution">
    <text evidence="1">The sequence shown here is derived from an EMBL/GenBank/DDBJ whole genome shotgun (WGS) entry which is preliminary data.</text>
</comment>